<dbReference type="RefSeq" id="XP_060460244.1">
    <property type="nucleotide sequence ID" value="XM_060604006.1"/>
</dbReference>
<dbReference type="GO" id="GO:0005739">
    <property type="term" value="C:mitochondrion"/>
    <property type="evidence" value="ECO:0007669"/>
    <property type="project" value="TreeGrafter"/>
</dbReference>
<dbReference type="GO" id="GO:0004458">
    <property type="term" value="F:D-lactate dehydrogenase (cytochrome) activity"/>
    <property type="evidence" value="ECO:0007669"/>
    <property type="project" value="TreeGrafter"/>
</dbReference>
<evidence type="ECO:0000256" key="3">
    <source>
        <dbReference type="ARBA" id="ARBA00022827"/>
    </source>
</evidence>
<keyword evidence="4" id="KW-0560">Oxidoreductase</keyword>
<dbReference type="KEGG" id="ccac:CcaHIS019_0705600"/>
<dbReference type="Gene3D" id="3.40.462.10">
    <property type="entry name" value="FAD-linked oxidases, C-terminal domain"/>
    <property type="match status" value="1"/>
</dbReference>
<dbReference type="InterPro" id="IPR016169">
    <property type="entry name" value="FAD-bd_PCMH_sub2"/>
</dbReference>
<dbReference type="PANTHER" id="PTHR11748:SF114">
    <property type="entry name" value="ARYL-ALCOHOL OXIDASE VANILLYL-ALCOHOL OXIDASE (AFU_ORTHOLOGUE AFUA_3G09500)-RELATED"/>
    <property type="match status" value="1"/>
</dbReference>
<accession>A0AA48QYR8</accession>
<dbReference type="Pfam" id="PF02913">
    <property type="entry name" value="FAD-oxidase_C"/>
    <property type="match status" value="1"/>
</dbReference>
<proteinExistence type="predicted"/>
<dbReference type="SUPFAM" id="SSF55103">
    <property type="entry name" value="FAD-linked oxidases, C-terminal domain"/>
    <property type="match status" value="1"/>
</dbReference>
<dbReference type="AlphaFoldDB" id="A0AA48QYR8"/>
<evidence type="ECO:0000256" key="4">
    <source>
        <dbReference type="ARBA" id="ARBA00023002"/>
    </source>
</evidence>
<dbReference type="InterPro" id="IPR036318">
    <property type="entry name" value="FAD-bd_PCMH-like_sf"/>
</dbReference>
<dbReference type="EMBL" id="AP028219">
    <property type="protein sequence ID" value="BEI94979.1"/>
    <property type="molecule type" value="Genomic_DNA"/>
</dbReference>
<dbReference type="InterPro" id="IPR016171">
    <property type="entry name" value="Vanillyl_alc_oxidase_C-sub2"/>
</dbReference>
<dbReference type="GO" id="GO:0008720">
    <property type="term" value="F:D-lactate dehydrogenase (NAD+) activity"/>
    <property type="evidence" value="ECO:0007669"/>
    <property type="project" value="TreeGrafter"/>
</dbReference>
<dbReference type="GO" id="GO:1903457">
    <property type="term" value="P:lactate catabolic process"/>
    <property type="evidence" value="ECO:0007669"/>
    <property type="project" value="TreeGrafter"/>
</dbReference>
<dbReference type="GeneID" id="85498849"/>
<keyword evidence="7" id="KW-1185">Reference proteome</keyword>
<gene>
    <name evidence="6" type="ORF">CcaverHIS019_0705600</name>
</gene>
<reference evidence="6" key="1">
    <citation type="journal article" date="2023" name="BMC Genomics">
        <title>Chromosome-level genome assemblies of Cutaneotrichosporon spp. (Trichosporonales, Basidiomycota) reveal imbalanced evolution between nucleotide sequences and chromosome synteny.</title>
        <authorList>
            <person name="Kobayashi Y."/>
            <person name="Kayamori A."/>
            <person name="Aoki K."/>
            <person name="Shiwa Y."/>
            <person name="Matsutani M."/>
            <person name="Fujita N."/>
            <person name="Sugita T."/>
            <person name="Iwasaki W."/>
            <person name="Tanaka N."/>
            <person name="Takashima M."/>
        </authorList>
    </citation>
    <scope>NUCLEOTIDE SEQUENCE</scope>
    <source>
        <strain evidence="6">HIS019</strain>
    </source>
</reference>
<dbReference type="InterPro" id="IPR016166">
    <property type="entry name" value="FAD-bd_PCMH"/>
</dbReference>
<dbReference type="InterPro" id="IPR006094">
    <property type="entry name" value="Oxid_FAD_bind_N"/>
</dbReference>
<dbReference type="InterPro" id="IPR016167">
    <property type="entry name" value="FAD-bd_PCMH_sub1"/>
</dbReference>
<dbReference type="Gene3D" id="3.30.43.10">
    <property type="entry name" value="Uridine Diphospho-n-acetylenolpyruvylglucosamine Reductase, domain 2"/>
    <property type="match status" value="1"/>
</dbReference>
<keyword evidence="3" id="KW-0274">FAD</keyword>
<protein>
    <recommendedName>
        <fullName evidence="5">FAD-binding PCMH-type domain-containing protein</fullName>
    </recommendedName>
</protein>
<dbReference type="InterPro" id="IPR016170">
    <property type="entry name" value="Cytok_DH_C_sf"/>
</dbReference>
<dbReference type="Proteomes" id="UP001233271">
    <property type="component" value="Chromosome 7b"/>
</dbReference>
<dbReference type="SUPFAM" id="SSF56176">
    <property type="entry name" value="FAD-binding/transporter-associated domain-like"/>
    <property type="match status" value="1"/>
</dbReference>
<dbReference type="InterPro" id="IPR004113">
    <property type="entry name" value="FAD-bd_oxidored_4_C"/>
</dbReference>
<dbReference type="GO" id="GO:0071949">
    <property type="term" value="F:FAD binding"/>
    <property type="evidence" value="ECO:0007669"/>
    <property type="project" value="InterPro"/>
</dbReference>
<evidence type="ECO:0000256" key="1">
    <source>
        <dbReference type="ARBA" id="ARBA00001974"/>
    </source>
</evidence>
<comment type="cofactor">
    <cofactor evidence="1">
        <name>FAD</name>
        <dbReference type="ChEBI" id="CHEBI:57692"/>
    </cofactor>
</comment>
<dbReference type="Gene3D" id="3.30.465.10">
    <property type="match status" value="1"/>
</dbReference>
<keyword evidence="2" id="KW-0285">Flavoprotein</keyword>
<evidence type="ECO:0000313" key="6">
    <source>
        <dbReference type="EMBL" id="BEI94979.1"/>
    </source>
</evidence>
<organism evidence="6 7">
    <name type="scientific">Cutaneotrichosporon cavernicola</name>
    <dbReference type="NCBI Taxonomy" id="279322"/>
    <lineage>
        <taxon>Eukaryota</taxon>
        <taxon>Fungi</taxon>
        <taxon>Dikarya</taxon>
        <taxon>Basidiomycota</taxon>
        <taxon>Agaricomycotina</taxon>
        <taxon>Tremellomycetes</taxon>
        <taxon>Trichosporonales</taxon>
        <taxon>Trichosporonaceae</taxon>
        <taxon>Cutaneotrichosporon</taxon>
    </lineage>
</organism>
<name>A0AA48QYR8_9TREE</name>
<sequence length="573" mass="63369">MTPLTLPPGISKDTFAAYVAAARGVVGNDNVEVITGPDQFTKDDYMDPAKEHDMYPVLDKDYFVSSAVVAPRNVAEVQALMRISNEFKVPVWPFSIGRNIGYGGPAPRVPGSVGIDMGRHMNRVLEVNEADAYCLLEPGVTFQSLYDHLVSKGLEDKLWIDVPDLGGGSVIGNTIERGVGYSPYGDHFMMHCGMEIVLPNGELVRTGMGALPEPGATGAPDQQSPNRCWQLFNYGFGPYHDGIFSQSNYGIVTKMGMWLMPNPGGYQAYSITFEREDDLPAIVETIRQLRITMVIQNAATIRSLLMDAAVLGDKESFCPGVTRPLNDDELDGIQTKLGLGRWIFYGALYGPEPIRNALWGAIHGSFSQIPGAKFHLHEDGKPTPGVLDIRAKTMRGIPTYDELKWVDWVPNGAHFFFSPIAEVRGEAATRQFQITKRRLVEAGFDVIVDFIIGMREMHHIVCVVYDRTKPEERARALAVVRTLIDECAANGWGEYRTHLALMDQIASTYSFNDHALMKLSESIKDTLDPNGILAPGKNGVWPATYDKEKWRLQAGSQVTRQSIPKHPGPSPRL</sequence>
<evidence type="ECO:0000256" key="2">
    <source>
        <dbReference type="ARBA" id="ARBA00022630"/>
    </source>
</evidence>
<dbReference type="PROSITE" id="PS51387">
    <property type="entry name" value="FAD_PCMH"/>
    <property type="match status" value="1"/>
</dbReference>
<dbReference type="PANTHER" id="PTHR11748">
    <property type="entry name" value="D-LACTATE DEHYDROGENASE"/>
    <property type="match status" value="1"/>
</dbReference>
<dbReference type="InterPro" id="IPR016164">
    <property type="entry name" value="FAD-linked_Oxase-like_C"/>
</dbReference>
<dbReference type="Pfam" id="PF01565">
    <property type="entry name" value="FAD_binding_4"/>
    <property type="match status" value="1"/>
</dbReference>
<dbReference type="Gene3D" id="1.10.45.10">
    <property type="entry name" value="Vanillyl-alcohol Oxidase, Chain A, domain 4"/>
    <property type="match status" value="1"/>
</dbReference>
<evidence type="ECO:0000313" key="7">
    <source>
        <dbReference type="Proteomes" id="UP001233271"/>
    </source>
</evidence>
<feature type="domain" description="FAD-binding PCMH-type" evidence="5">
    <location>
        <begin position="61"/>
        <end position="262"/>
    </location>
</feature>
<evidence type="ECO:0000259" key="5">
    <source>
        <dbReference type="PROSITE" id="PS51387"/>
    </source>
</evidence>